<reference evidence="5 6" key="1">
    <citation type="submission" date="2023-07" db="EMBL/GenBank/DDBJ databases">
        <title>Genomic Encyclopedia of Type Strains, Phase IV (KMG-IV): sequencing the most valuable type-strain genomes for metagenomic binning, comparative biology and taxonomic classification.</title>
        <authorList>
            <person name="Goeker M."/>
        </authorList>
    </citation>
    <scope>NUCLEOTIDE SEQUENCE [LARGE SCALE GENOMIC DNA]</scope>
    <source>
        <strain evidence="5 6">DSM 29005</strain>
    </source>
</reference>
<evidence type="ECO:0000256" key="4">
    <source>
        <dbReference type="RuleBase" id="RU362030"/>
    </source>
</evidence>
<dbReference type="InterPro" id="IPR029063">
    <property type="entry name" value="SAM-dependent_MTases_sf"/>
</dbReference>
<evidence type="ECO:0000256" key="3">
    <source>
        <dbReference type="ARBA" id="ARBA00022679"/>
    </source>
</evidence>
<dbReference type="EC" id="2.1.1.-" evidence="4"/>
<dbReference type="NCBIfam" id="TIGR00027">
    <property type="entry name" value="mthyl_TIGR00027"/>
    <property type="match status" value="1"/>
</dbReference>
<keyword evidence="3" id="KW-0808">Transferase</keyword>
<comment type="function">
    <text evidence="4">Exhibits S-adenosyl-L-methionine-dependent methyltransferase activity.</text>
</comment>
<dbReference type="PANTHER" id="PTHR43619">
    <property type="entry name" value="S-ADENOSYL-L-METHIONINE-DEPENDENT METHYLTRANSFERASE YKTD-RELATED"/>
    <property type="match status" value="1"/>
</dbReference>
<evidence type="ECO:0000313" key="5">
    <source>
        <dbReference type="EMBL" id="MDQ0229372.1"/>
    </source>
</evidence>
<keyword evidence="4" id="KW-0949">S-adenosyl-L-methionine</keyword>
<protein>
    <recommendedName>
        <fullName evidence="4">S-adenosyl-L-methionine-dependent methyltransferase</fullName>
        <ecNumber evidence="4">2.1.1.-</ecNumber>
    </recommendedName>
</protein>
<dbReference type="InterPro" id="IPR011610">
    <property type="entry name" value="SAM_mthyl_Trfase_ML2640-like"/>
</dbReference>
<name>A0ABT9ZC04_9BACI</name>
<dbReference type="Pfam" id="PF04072">
    <property type="entry name" value="LCM"/>
    <property type="match status" value="1"/>
</dbReference>
<dbReference type="RefSeq" id="WP_307336965.1">
    <property type="nucleotide sequence ID" value="NZ_JAUSUD010000002.1"/>
</dbReference>
<dbReference type="GO" id="GO:0008168">
    <property type="term" value="F:methyltransferase activity"/>
    <property type="evidence" value="ECO:0007669"/>
    <property type="project" value="UniProtKB-KW"/>
</dbReference>
<keyword evidence="2 4" id="KW-0489">Methyltransferase</keyword>
<keyword evidence="6" id="KW-1185">Reference proteome</keyword>
<dbReference type="EMBL" id="JAUSUD010000002">
    <property type="protein sequence ID" value="MDQ0229372.1"/>
    <property type="molecule type" value="Genomic_DNA"/>
</dbReference>
<comment type="similarity">
    <text evidence="1 4">Belongs to the UPF0677 family.</text>
</comment>
<proteinExistence type="inferred from homology"/>
<sequence>MNNNKPSVTSLMTTFGRAYHSQFDKEIVFDDNIAKEFFSNEEYNEIRNLLIKGFQYLESELVKTFQDNPNELLKSIIQIQLAPTTLSRSAYCEKVLLNEQKLGIQQYLILGAGFDTFCFRHPEAASNLQIFEIDHPATQHIKKQKLKRANIEIPDYLHFVEMDFTSPIAMKPLVAKGFKMNKTFISLLGVSYYLSKEDLASLLRTLFAKLPTGSSIVLDYADEGLFEVKGRFNRVENMVKMAAASGEPMKACYTYHELERLLQSCGLLIYEHLTPAMIQDLYFHHRNDYLSAFETIHYIHAVKK</sequence>
<dbReference type="SUPFAM" id="SSF53335">
    <property type="entry name" value="S-adenosyl-L-methionine-dependent methyltransferases"/>
    <property type="match status" value="1"/>
</dbReference>
<evidence type="ECO:0000256" key="1">
    <source>
        <dbReference type="ARBA" id="ARBA00008138"/>
    </source>
</evidence>
<organism evidence="5 6">
    <name type="scientific">Metabacillus malikii</name>
    <dbReference type="NCBI Taxonomy" id="1504265"/>
    <lineage>
        <taxon>Bacteria</taxon>
        <taxon>Bacillati</taxon>
        <taxon>Bacillota</taxon>
        <taxon>Bacilli</taxon>
        <taxon>Bacillales</taxon>
        <taxon>Bacillaceae</taxon>
        <taxon>Metabacillus</taxon>
    </lineage>
</organism>
<dbReference type="Proteomes" id="UP001234495">
    <property type="component" value="Unassembled WGS sequence"/>
</dbReference>
<dbReference type="GO" id="GO:0032259">
    <property type="term" value="P:methylation"/>
    <property type="evidence" value="ECO:0007669"/>
    <property type="project" value="UniProtKB-KW"/>
</dbReference>
<comment type="caution">
    <text evidence="5">The sequence shown here is derived from an EMBL/GenBank/DDBJ whole genome shotgun (WGS) entry which is preliminary data.</text>
</comment>
<evidence type="ECO:0000313" key="6">
    <source>
        <dbReference type="Proteomes" id="UP001234495"/>
    </source>
</evidence>
<accession>A0ABT9ZC04</accession>
<evidence type="ECO:0000256" key="2">
    <source>
        <dbReference type="ARBA" id="ARBA00022603"/>
    </source>
</evidence>
<gene>
    <name evidence="5" type="ORF">J2S19_000623</name>
</gene>
<dbReference type="InterPro" id="IPR007213">
    <property type="entry name" value="Ppm1/Ppm2/Tcmp"/>
</dbReference>
<dbReference type="PANTHER" id="PTHR43619:SF2">
    <property type="entry name" value="S-ADENOSYL-L-METHIONINE-DEPENDENT METHYLTRANSFERASES SUPERFAMILY PROTEIN"/>
    <property type="match status" value="1"/>
</dbReference>
<dbReference type="Gene3D" id="3.40.50.150">
    <property type="entry name" value="Vaccinia Virus protein VP39"/>
    <property type="match status" value="1"/>
</dbReference>